<name>A0A9W6RRN3_9ACTN</name>
<dbReference type="Proteomes" id="UP001165135">
    <property type="component" value="Unassembled WGS sequence"/>
</dbReference>
<accession>A0A9W6RRN3</accession>
<organism evidence="1 2">
    <name type="scientific">Actinoallomurus iriomotensis</name>
    <dbReference type="NCBI Taxonomy" id="478107"/>
    <lineage>
        <taxon>Bacteria</taxon>
        <taxon>Bacillati</taxon>
        <taxon>Actinomycetota</taxon>
        <taxon>Actinomycetes</taxon>
        <taxon>Streptosporangiales</taxon>
        <taxon>Thermomonosporaceae</taxon>
        <taxon>Actinoallomurus</taxon>
    </lineage>
</organism>
<dbReference type="NCBIfam" id="TIGR04141">
    <property type="entry name" value="TIGR04141 family sporadically distributed protein"/>
    <property type="match status" value="1"/>
</dbReference>
<gene>
    <name evidence="1" type="ORF">Airi01_088510</name>
</gene>
<evidence type="ECO:0000313" key="2">
    <source>
        <dbReference type="Proteomes" id="UP001165135"/>
    </source>
</evidence>
<dbReference type="RefSeq" id="WP_285633741.1">
    <property type="nucleotide sequence ID" value="NZ_BSTJ01000015.1"/>
</dbReference>
<evidence type="ECO:0008006" key="3">
    <source>
        <dbReference type="Google" id="ProtNLM"/>
    </source>
</evidence>
<proteinExistence type="predicted"/>
<comment type="caution">
    <text evidence="1">The sequence shown here is derived from an EMBL/GenBank/DDBJ whole genome shotgun (WGS) entry which is preliminary data.</text>
</comment>
<evidence type="ECO:0000313" key="1">
    <source>
        <dbReference type="EMBL" id="GLY80584.1"/>
    </source>
</evidence>
<dbReference type="AlphaFoldDB" id="A0A9W6RRN3"/>
<protein>
    <recommendedName>
        <fullName evidence="3">TIGR04141 family sporadically distributed protein</fullName>
    </recommendedName>
</protein>
<dbReference type="InterPro" id="IPR026487">
    <property type="entry name" value="CHP04141"/>
</dbReference>
<sequence length="539" mass="58539">MTVRTLYRLTGVNPDLDGLLDALPTEQLDELQFLPSFPEEYLGCPAILVSGHFDIPKAGWCGEVAQLTGVELTLRKLETAALLLIAVDDEVYAIGFDQGYRLVPNGLKDPSFGLRVAVRAIDPELVHDIVRRSLTGRGRQDATRAPSGLSIGSVGIKQHAELVRELGGQLRASGLGLPGNRPIRIEGSAGLRLPIPTEPEAFLACIRSLAKICAAEPRHDLAFIEATQPVADKTTIADLDGLLDEALLDSSDTSISLAVPVDLSPLLPATGAYTIQIGNATIRGRDHLNLADIRYRVGVQHDTTPTAALRAGTVTMCGANDDPLGQAPAIKWIETCLTRGSSHYFLMEGQWYESGVDYLKTIRRQIEELITPTPSIALPAWRKGEHERNYNLRAQAELGRRQFLCLDRTSVRTELHNHNGIEVCDGYGPAGELICIKPADKAAPLSHQLNQALIAVQTLLFDATARERFNTLVTETSGGTRSVPPSTRPHKVIFGIHLKNGQQLTPDTLFPFAQIALISMALTLRQDVAVEVIGIPTEN</sequence>
<dbReference type="EMBL" id="BSTJ01000015">
    <property type="protein sequence ID" value="GLY80584.1"/>
    <property type="molecule type" value="Genomic_DNA"/>
</dbReference>
<dbReference type="Pfam" id="PF19614">
    <property type="entry name" value="DUF6119"/>
    <property type="match status" value="1"/>
</dbReference>
<reference evidence="1" key="1">
    <citation type="submission" date="2023-03" db="EMBL/GenBank/DDBJ databases">
        <title>Actinoallomurus iriomotensis NBRC 103681.</title>
        <authorList>
            <person name="Ichikawa N."/>
            <person name="Sato H."/>
            <person name="Tonouchi N."/>
        </authorList>
    </citation>
    <scope>NUCLEOTIDE SEQUENCE</scope>
    <source>
        <strain evidence="1">NBRC 103681</strain>
    </source>
</reference>